<feature type="transmembrane region" description="Helical" evidence="2">
    <location>
        <begin position="95"/>
        <end position="121"/>
    </location>
</feature>
<dbReference type="GO" id="GO:0016020">
    <property type="term" value="C:membrane"/>
    <property type="evidence" value="ECO:0007669"/>
    <property type="project" value="InterPro"/>
</dbReference>
<gene>
    <name evidence="4" type="ORF">KCG48_12225</name>
</gene>
<dbReference type="InterPro" id="IPR000620">
    <property type="entry name" value="EamA_dom"/>
</dbReference>
<evidence type="ECO:0000256" key="1">
    <source>
        <dbReference type="ARBA" id="ARBA00007362"/>
    </source>
</evidence>
<feature type="transmembrane region" description="Helical" evidence="2">
    <location>
        <begin position="275"/>
        <end position="293"/>
    </location>
</feature>
<proteinExistence type="inferred from homology"/>
<dbReference type="AlphaFoldDB" id="A0A941CQK0"/>
<dbReference type="PANTHER" id="PTHR22911:SF79">
    <property type="entry name" value="MOBA-LIKE NTP TRANSFERASE DOMAIN-CONTAINING PROTEIN"/>
    <property type="match status" value="1"/>
</dbReference>
<keyword evidence="2" id="KW-1133">Transmembrane helix</keyword>
<name>A0A941CQK0_9CLOT</name>
<organism evidence="4 5">
    <name type="scientific">Proteiniclasticum sediminis</name>
    <dbReference type="NCBI Taxonomy" id="2804028"/>
    <lineage>
        <taxon>Bacteria</taxon>
        <taxon>Bacillati</taxon>
        <taxon>Bacillota</taxon>
        <taxon>Clostridia</taxon>
        <taxon>Eubacteriales</taxon>
        <taxon>Clostridiaceae</taxon>
        <taxon>Proteiniclasticum</taxon>
    </lineage>
</organism>
<accession>A0A941CQK0</accession>
<dbReference type="EMBL" id="JAGSCS010000020">
    <property type="protein sequence ID" value="MBR0577081.1"/>
    <property type="molecule type" value="Genomic_DNA"/>
</dbReference>
<protein>
    <submittedName>
        <fullName evidence="4">EamA family transporter</fullName>
    </submittedName>
</protein>
<evidence type="ECO:0000313" key="4">
    <source>
        <dbReference type="EMBL" id="MBR0577081.1"/>
    </source>
</evidence>
<feature type="transmembrane region" description="Helical" evidence="2">
    <location>
        <begin position="70"/>
        <end position="89"/>
    </location>
</feature>
<evidence type="ECO:0000256" key="2">
    <source>
        <dbReference type="SAM" id="Phobius"/>
    </source>
</evidence>
<feature type="transmembrane region" description="Helical" evidence="2">
    <location>
        <begin position="7"/>
        <end position="27"/>
    </location>
</feature>
<dbReference type="SUPFAM" id="SSF103481">
    <property type="entry name" value="Multidrug resistance efflux transporter EmrE"/>
    <property type="match status" value="2"/>
</dbReference>
<feature type="transmembrane region" description="Helical" evidence="2">
    <location>
        <begin position="220"/>
        <end position="238"/>
    </location>
</feature>
<feature type="transmembrane region" description="Helical" evidence="2">
    <location>
        <begin position="133"/>
        <end position="150"/>
    </location>
</feature>
<sequence length="313" mass="33889">MEKRSSLKGYFLVFLSGVLWGLGGYFVTQMSQIGVSSLMTAFPGHFLALLPLLLYLLVKKGKKGLRISRKGLLYSIVLGALTKGIFKLANDTAVTLIGVATASILMYLAPVFAAVMAMLFFKEKLRGHQQFALVLNLVGCVLMVTGGNFSELNISGLGLSLGVLSGFLYALTTIIGKVATGGDDPETMTFYMLLFSTMTMGIFAKPWLHLELLSNRTFMFWAVLNAMTTGLMANLFYLKGLSLNVDASKATIITSAEVVIATLSGVFLLHETINGVGFLGIALMLLSIVLMNVQNPFGTKEREETPRVAENLL</sequence>
<feature type="domain" description="EamA" evidence="3">
    <location>
        <begin position="8"/>
        <end position="144"/>
    </location>
</feature>
<keyword evidence="2" id="KW-0812">Transmembrane</keyword>
<evidence type="ECO:0000259" key="3">
    <source>
        <dbReference type="Pfam" id="PF00892"/>
    </source>
</evidence>
<reference evidence="4" key="1">
    <citation type="submission" date="2021-04" db="EMBL/GenBank/DDBJ databases">
        <title>Proteiniclasticum sedimins sp. nov., an obligate anaerobic bacterium isolated from anaerobic sludge.</title>
        <authorList>
            <person name="Liu J."/>
        </authorList>
    </citation>
    <scope>NUCLEOTIDE SEQUENCE</scope>
    <source>
        <strain evidence="4">BAD-10</strain>
    </source>
</reference>
<feature type="transmembrane region" description="Helical" evidence="2">
    <location>
        <begin position="188"/>
        <end position="208"/>
    </location>
</feature>
<keyword evidence="2" id="KW-0472">Membrane</keyword>
<feature type="transmembrane region" description="Helical" evidence="2">
    <location>
        <begin position="33"/>
        <end position="58"/>
    </location>
</feature>
<feature type="transmembrane region" description="Helical" evidence="2">
    <location>
        <begin position="250"/>
        <end position="269"/>
    </location>
</feature>
<keyword evidence="5" id="KW-1185">Reference proteome</keyword>
<feature type="domain" description="EamA" evidence="3">
    <location>
        <begin position="157"/>
        <end position="292"/>
    </location>
</feature>
<evidence type="ECO:0000313" key="5">
    <source>
        <dbReference type="Proteomes" id="UP000675379"/>
    </source>
</evidence>
<comment type="similarity">
    <text evidence="1">Belongs to the EamA transporter family.</text>
</comment>
<dbReference type="Gene3D" id="1.10.3730.20">
    <property type="match status" value="1"/>
</dbReference>
<dbReference type="InterPro" id="IPR037185">
    <property type="entry name" value="EmrE-like"/>
</dbReference>
<dbReference type="PANTHER" id="PTHR22911">
    <property type="entry name" value="ACYL-MALONYL CONDENSING ENZYME-RELATED"/>
    <property type="match status" value="1"/>
</dbReference>
<feature type="transmembrane region" description="Helical" evidence="2">
    <location>
        <begin position="156"/>
        <end position="176"/>
    </location>
</feature>
<dbReference type="Proteomes" id="UP000675379">
    <property type="component" value="Unassembled WGS sequence"/>
</dbReference>
<dbReference type="Pfam" id="PF00892">
    <property type="entry name" value="EamA"/>
    <property type="match status" value="2"/>
</dbReference>
<dbReference type="RefSeq" id="WP_211802500.1">
    <property type="nucleotide sequence ID" value="NZ_JAGSCS010000020.1"/>
</dbReference>
<comment type="caution">
    <text evidence="4">The sequence shown here is derived from an EMBL/GenBank/DDBJ whole genome shotgun (WGS) entry which is preliminary data.</text>
</comment>